<sequence length="104" mass="11749">MVLHAALPQVLAGALFWCLETVRTNFIILITDAKHKVSSLVIDLRYPRPVVVGDGRFVPQHHNSARCQSEEVLHAVFSQYRMQIDTVHVVPFHLVQIVKLGLGR</sequence>
<protein>
    <submittedName>
        <fullName evidence="1">Putative secreted peptide</fullName>
    </submittedName>
</protein>
<reference evidence="1" key="1">
    <citation type="submission" date="2018-01" db="EMBL/GenBank/DDBJ databases">
        <title>An insight into the sialome of Amazonian anophelines.</title>
        <authorList>
            <person name="Ribeiro J.M."/>
            <person name="Scarpassa V."/>
            <person name="Calvo E."/>
        </authorList>
    </citation>
    <scope>NUCLEOTIDE SEQUENCE</scope>
    <source>
        <tissue evidence="1">Salivary glands</tissue>
    </source>
</reference>
<evidence type="ECO:0000313" key="1">
    <source>
        <dbReference type="EMBL" id="MBW31007.1"/>
    </source>
</evidence>
<proteinExistence type="predicted"/>
<name>A0A2M3ZR11_9DIPT</name>
<accession>A0A2M3ZR11</accession>
<dbReference type="AlphaFoldDB" id="A0A2M3ZR11"/>
<dbReference type="EMBL" id="GGFM01010256">
    <property type="protein sequence ID" value="MBW31007.1"/>
    <property type="molecule type" value="Transcribed_RNA"/>
</dbReference>
<organism evidence="1">
    <name type="scientific">Anopheles braziliensis</name>
    <dbReference type="NCBI Taxonomy" id="58242"/>
    <lineage>
        <taxon>Eukaryota</taxon>
        <taxon>Metazoa</taxon>
        <taxon>Ecdysozoa</taxon>
        <taxon>Arthropoda</taxon>
        <taxon>Hexapoda</taxon>
        <taxon>Insecta</taxon>
        <taxon>Pterygota</taxon>
        <taxon>Neoptera</taxon>
        <taxon>Endopterygota</taxon>
        <taxon>Diptera</taxon>
        <taxon>Nematocera</taxon>
        <taxon>Culicoidea</taxon>
        <taxon>Culicidae</taxon>
        <taxon>Anophelinae</taxon>
        <taxon>Anopheles</taxon>
    </lineage>
</organism>